<reference evidence="2 3" key="1">
    <citation type="submission" date="2020-08" db="EMBL/GenBank/DDBJ databases">
        <title>Genomic Encyclopedia of Type Strains, Phase IV (KMG-IV): sequencing the most valuable type-strain genomes for metagenomic binning, comparative biology and taxonomic classification.</title>
        <authorList>
            <person name="Goeker M."/>
        </authorList>
    </citation>
    <scope>NUCLEOTIDE SEQUENCE [LARGE SCALE GENOMIC DNA]</scope>
    <source>
        <strain evidence="2 3">DSM 26723</strain>
    </source>
</reference>
<dbReference type="GO" id="GO:0015473">
    <property type="term" value="F:fimbrial usher porin activity"/>
    <property type="evidence" value="ECO:0007669"/>
    <property type="project" value="InterPro"/>
</dbReference>
<evidence type="ECO:0000313" key="3">
    <source>
        <dbReference type="Proteomes" id="UP000588068"/>
    </source>
</evidence>
<dbReference type="PANTHER" id="PTHR30451:SF5">
    <property type="entry name" value="SLR0019 PROTEIN"/>
    <property type="match status" value="1"/>
</dbReference>
<evidence type="ECO:0000313" key="2">
    <source>
        <dbReference type="EMBL" id="MBB6093706.1"/>
    </source>
</evidence>
<dbReference type="InterPro" id="IPR000015">
    <property type="entry name" value="Fimb_usher"/>
</dbReference>
<organism evidence="2 3">
    <name type="scientific">Povalibacter uvarum</name>
    <dbReference type="NCBI Taxonomy" id="732238"/>
    <lineage>
        <taxon>Bacteria</taxon>
        <taxon>Pseudomonadati</taxon>
        <taxon>Pseudomonadota</taxon>
        <taxon>Gammaproteobacteria</taxon>
        <taxon>Steroidobacterales</taxon>
        <taxon>Steroidobacteraceae</taxon>
        <taxon>Povalibacter</taxon>
    </lineage>
</organism>
<dbReference type="EMBL" id="JACHHZ010000003">
    <property type="protein sequence ID" value="MBB6093706.1"/>
    <property type="molecule type" value="Genomic_DNA"/>
</dbReference>
<keyword evidence="1" id="KW-0732">Signal</keyword>
<evidence type="ECO:0000256" key="1">
    <source>
        <dbReference type="SAM" id="SignalP"/>
    </source>
</evidence>
<comment type="caution">
    <text evidence="2">The sequence shown here is derived from an EMBL/GenBank/DDBJ whole genome shotgun (WGS) entry which is preliminary data.</text>
</comment>
<sequence>MADLARYSLLAAVLILSACANVPVSRPEAVNVKTGTLTPEYSSFNAKVLSEAGSIDTSFVTSLRPEIETVTRLESAYTYKFGEAREQLRVGDAVSTSGMWGSSVRYGGMQFGTRTETRSDIITNSGLAASGLAVLPTVADALFASAGDPGASLAQQNLSVDRSWRTGGLTASDALGRSVAIEAPMIASTRLVEEGCSDLSVGAGKVRRDYAIVSNEYGPTFANTTVTCGVPLGFTVEGHGEYIADETAAVGIGVARRIGPFGTASFSYASSRADAGTGWLAGMGFEHRNDWFSVALRSRIQSREFRGAGATVLDDPIMQRDLASVGVNVTKDANLSLAYATQTTWSRERMNVIALRQSLAVGRGALSMSAGHSLEENIGSSIFVSYKLPFGFARQHRSLVQEFEPIILNPTLIQDYE</sequence>
<gene>
    <name evidence="2" type="ORF">HNQ60_002587</name>
</gene>
<proteinExistence type="predicted"/>
<name>A0A841HLG0_9GAMM</name>
<dbReference type="Proteomes" id="UP000588068">
    <property type="component" value="Unassembled WGS sequence"/>
</dbReference>
<dbReference type="GO" id="GO:0009279">
    <property type="term" value="C:cell outer membrane"/>
    <property type="evidence" value="ECO:0007669"/>
    <property type="project" value="TreeGrafter"/>
</dbReference>
<dbReference type="PROSITE" id="PS51257">
    <property type="entry name" value="PROKAR_LIPOPROTEIN"/>
    <property type="match status" value="1"/>
</dbReference>
<dbReference type="RefSeq" id="WP_184332357.1">
    <property type="nucleotide sequence ID" value="NZ_JACHHZ010000003.1"/>
</dbReference>
<keyword evidence="3" id="KW-1185">Reference proteome</keyword>
<dbReference type="PANTHER" id="PTHR30451">
    <property type="entry name" value="OUTER MEMBRANE USHER PROTEIN"/>
    <property type="match status" value="1"/>
</dbReference>
<protein>
    <submittedName>
        <fullName evidence="2">Outer membrane usher protein FimD/PapC</fullName>
    </submittedName>
</protein>
<feature type="chain" id="PRO_5032905075" evidence="1">
    <location>
        <begin position="21"/>
        <end position="417"/>
    </location>
</feature>
<accession>A0A841HLG0</accession>
<feature type="signal peptide" evidence="1">
    <location>
        <begin position="1"/>
        <end position="20"/>
    </location>
</feature>
<dbReference type="GO" id="GO:0009297">
    <property type="term" value="P:pilus assembly"/>
    <property type="evidence" value="ECO:0007669"/>
    <property type="project" value="InterPro"/>
</dbReference>
<dbReference type="AlphaFoldDB" id="A0A841HLG0"/>